<gene>
    <name evidence="1" type="ORF">CEXT_63621</name>
</gene>
<dbReference type="Proteomes" id="UP001054945">
    <property type="component" value="Unassembled WGS sequence"/>
</dbReference>
<protein>
    <submittedName>
        <fullName evidence="1">Uncharacterized protein</fullName>
    </submittedName>
</protein>
<reference evidence="1 2" key="1">
    <citation type="submission" date="2021-06" db="EMBL/GenBank/DDBJ databases">
        <title>Caerostris extrusa draft genome.</title>
        <authorList>
            <person name="Kono N."/>
            <person name="Arakawa K."/>
        </authorList>
    </citation>
    <scope>NUCLEOTIDE SEQUENCE [LARGE SCALE GENOMIC DNA]</scope>
</reference>
<organism evidence="1 2">
    <name type="scientific">Caerostris extrusa</name>
    <name type="common">Bark spider</name>
    <name type="synonym">Caerostris bankana</name>
    <dbReference type="NCBI Taxonomy" id="172846"/>
    <lineage>
        <taxon>Eukaryota</taxon>
        <taxon>Metazoa</taxon>
        <taxon>Ecdysozoa</taxon>
        <taxon>Arthropoda</taxon>
        <taxon>Chelicerata</taxon>
        <taxon>Arachnida</taxon>
        <taxon>Araneae</taxon>
        <taxon>Araneomorphae</taxon>
        <taxon>Entelegynae</taxon>
        <taxon>Araneoidea</taxon>
        <taxon>Araneidae</taxon>
        <taxon>Caerostris</taxon>
    </lineage>
</organism>
<dbReference type="AlphaFoldDB" id="A0AAV4MDS4"/>
<sequence>MILLEQFLQHLLEPCPVQSQVSLKWTKKNLIGYNRSQPACVVLSPSNNPPLGDCSGWAPGSGEDCAMLPGVRCPTSPSNNPSLVGDLVGEDCAVVS</sequence>
<evidence type="ECO:0000313" key="2">
    <source>
        <dbReference type="Proteomes" id="UP001054945"/>
    </source>
</evidence>
<keyword evidence="2" id="KW-1185">Reference proteome</keyword>
<name>A0AAV4MDS4_CAEEX</name>
<accession>A0AAV4MDS4</accession>
<comment type="caution">
    <text evidence="1">The sequence shown here is derived from an EMBL/GenBank/DDBJ whole genome shotgun (WGS) entry which is preliminary data.</text>
</comment>
<evidence type="ECO:0000313" key="1">
    <source>
        <dbReference type="EMBL" id="GIX70567.1"/>
    </source>
</evidence>
<proteinExistence type="predicted"/>
<dbReference type="EMBL" id="BPLR01019687">
    <property type="protein sequence ID" value="GIX70567.1"/>
    <property type="molecule type" value="Genomic_DNA"/>
</dbReference>